<gene>
    <name evidence="1" type="primary">LOC107306880</name>
</gene>
<reference evidence="1" key="2">
    <citation type="submission" date="2025-09" db="UniProtKB">
        <authorList>
            <consortium name="Ensembl"/>
        </authorList>
    </citation>
    <scope>IDENTIFICATION</scope>
</reference>
<dbReference type="PANTHER" id="PTHR12843:SF5">
    <property type="entry name" value="EEF1A LYSINE METHYLTRANSFERASE 2"/>
    <property type="match status" value="1"/>
</dbReference>
<dbReference type="SUPFAM" id="SSF53335">
    <property type="entry name" value="S-adenosyl-L-methionine-dependent methyltransferases"/>
    <property type="match status" value="1"/>
</dbReference>
<dbReference type="Ensembl" id="ENSCJPT00005012936.1">
    <property type="protein sequence ID" value="ENSCJPP00005008548.1"/>
    <property type="gene ID" value="ENSCJPG00005007626.1"/>
</dbReference>
<keyword evidence="2" id="KW-1185">Reference proteome</keyword>
<sequence length="105" mass="11487">EETRGTYVVGAAVGAEVANGTERAPFAPSALGTRPHWDAAYERELRAFQETGDAGEIWFGEESMVRIIRWLEKQKVPLDSSVLDIGTGNGVLLIELVSMLQRGKI</sequence>
<dbReference type="AlphaFoldDB" id="A0A8C2T791"/>
<proteinExistence type="predicted"/>
<reference evidence="1" key="1">
    <citation type="submission" date="2025-08" db="UniProtKB">
        <authorList>
            <consortium name="Ensembl"/>
        </authorList>
    </citation>
    <scope>IDENTIFICATION</scope>
</reference>
<dbReference type="Gene3D" id="3.40.50.150">
    <property type="entry name" value="Vaccinia Virus protein VP39"/>
    <property type="match status" value="1"/>
</dbReference>
<dbReference type="GO" id="GO:0005737">
    <property type="term" value="C:cytoplasm"/>
    <property type="evidence" value="ECO:0007669"/>
    <property type="project" value="TreeGrafter"/>
</dbReference>
<name>A0A8C2T791_COTJA</name>
<protein>
    <submittedName>
        <fullName evidence="1">Protein-lysine N-methyltransferase Mettl10-like</fullName>
    </submittedName>
</protein>
<accession>A0A8C2T791</accession>
<evidence type="ECO:0000313" key="1">
    <source>
        <dbReference type="Ensembl" id="ENSCJPP00005008548.1"/>
    </source>
</evidence>
<dbReference type="PANTHER" id="PTHR12843">
    <property type="entry name" value="PROTEIN-LYSINE N-METHYLTRANSFERASE METTL10"/>
    <property type="match status" value="1"/>
</dbReference>
<evidence type="ECO:0000313" key="2">
    <source>
        <dbReference type="Proteomes" id="UP000694412"/>
    </source>
</evidence>
<organism evidence="1 2">
    <name type="scientific">Coturnix japonica</name>
    <name type="common">Japanese quail</name>
    <name type="synonym">Coturnix coturnix japonica</name>
    <dbReference type="NCBI Taxonomy" id="93934"/>
    <lineage>
        <taxon>Eukaryota</taxon>
        <taxon>Metazoa</taxon>
        <taxon>Chordata</taxon>
        <taxon>Craniata</taxon>
        <taxon>Vertebrata</taxon>
        <taxon>Euteleostomi</taxon>
        <taxon>Archelosauria</taxon>
        <taxon>Archosauria</taxon>
        <taxon>Dinosauria</taxon>
        <taxon>Saurischia</taxon>
        <taxon>Theropoda</taxon>
        <taxon>Coelurosauria</taxon>
        <taxon>Aves</taxon>
        <taxon>Neognathae</taxon>
        <taxon>Galloanserae</taxon>
        <taxon>Galliformes</taxon>
        <taxon>Phasianidae</taxon>
        <taxon>Perdicinae</taxon>
        <taxon>Coturnix</taxon>
    </lineage>
</organism>
<dbReference type="InterPro" id="IPR029063">
    <property type="entry name" value="SAM-dependent_MTases_sf"/>
</dbReference>
<dbReference type="GeneTree" id="ENSGT00390000013399"/>
<dbReference type="Proteomes" id="UP000694412">
    <property type="component" value="Unassembled WGS sequence"/>
</dbReference>
<dbReference type="GO" id="GO:0016279">
    <property type="term" value="F:protein-lysine N-methyltransferase activity"/>
    <property type="evidence" value="ECO:0007669"/>
    <property type="project" value="TreeGrafter"/>
</dbReference>